<dbReference type="Gene3D" id="3.30.190.10">
    <property type="entry name" value="Ribulose bisphosphate carboxylase, small subunit"/>
    <property type="match status" value="1"/>
</dbReference>
<comment type="miscellaneous">
    <text evidence="9">The basic functional RuBisCO is composed of a large chain homodimer in a 'head-to-tail' conformation. In form I RuBisCO this homodimer is arranged in a barrel-like tetramer with the small subunits forming a tetrameric 'cap' on each end of the 'barrel'.</text>
</comment>
<gene>
    <name evidence="9" type="primary">RBCS</name>
    <name evidence="12" type="ORF">HYH03_008561</name>
</gene>
<keyword evidence="5 9" id="KW-0601">Photorespiration</keyword>
<evidence type="ECO:0000256" key="9">
    <source>
        <dbReference type="HAMAP-Rule" id="MF_00860"/>
    </source>
</evidence>
<evidence type="ECO:0000256" key="1">
    <source>
        <dbReference type="ARBA" id="ARBA00022528"/>
    </source>
</evidence>
<keyword evidence="4 9" id="KW-0934">Plastid</keyword>
<dbReference type="HAMAP" id="MF_00859">
    <property type="entry name" value="RuBisCO_S_bact"/>
    <property type="match status" value="1"/>
</dbReference>
<dbReference type="PRINTS" id="PR00152">
    <property type="entry name" value="RUBISCOSMALL"/>
</dbReference>
<reference evidence="12" key="1">
    <citation type="journal article" date="2020" name="bioRxiv">
        <title>Comparative genomics of Chlamydomonas.</title>
        <authorList>
            <person name="Craig R.J."/>
            <person name="Hasan A.R."/>
            <person name="Ness R.W."/>
            <person name="Keightley P.D."/>
        </authorList>
    </citation>
    <scope>NUCLEOTIDE SEQUENCE</scope>
    <source>
        <strain evidence="12">CCAP 11/70</strain>
    </source>
</reference>
<evidence type="ECO:0000256" key="10">
    <source>
        <dbReference type="RuleBase" id="RU003627"/>
    </source>
</evidence>
<keyword evidence="3 9" id="KW-0113">Calvin cycle</keyword>
<protein>
    <recommendedName>
        <fullName evidence="9">Ribulose bisphosphate carboxylase small subunit, chloroplastic</fullName>
        <shortName evidence="9">RuBisCO small subunit</shortName>
    </recommendedName>
</protein>
<dbReference type="InterPro" id="IPR000894">
    <property type="entry name" value="RuBisCO_ssu_dom"/>
</dbReference>
<dbReference type="OrthoDB" id="565292at2759"/>
<evidence type="ECO:0000256" key="7">
    <source>
        <dbReference type="ARBA" id="ARBA00038826"/>
    </source>
</evidence>
<comment type="subcellular location">
    <subcellularLocation>
        <location evidence="9">Plastid</location>
        <location evidence="9">Chloroplast</location>
    </subcellularLocation>
</comment>
<accession>A0A836BYM8</accession>
<dbReference type="InterPro" id="IPR024681">
    <property type="entry name" value="RuBisCO_ssu"/>
</dbReference>
<evidence type="ECO:0000256" key="6">
    <source>
        <dbReference type="ARBA" id="ARBA00023300"/>
    </source>
</evidence>
<keyword evidence="6 9" id="KW-0120">Carbon dioxide fixation</keyword>
<evidence type="ECO:0000256" key="4">
    <source>
        <dbReference type="ARBA" id="ARBA00022640"/>
    </source>
</evidence>
<comment type="caution">
    <text evidence="12">The sequence shown here is derived from an EMBL/GenBank/DDBJ whole genome shotgun (WGS) entry which is preliminary data.</text>
</comment>
<dbReference type="SUPFAM" id="SSF55239">
    <property type="entry name" value="RuBisCO, small subunit"/>
    <property type="match status" value="1"/>
</dbReference>
<feature type="domain" description="Ribulose bisphosphate carboxylase small subunit" evidence="11">
    <location>
        <begin position="56"/>
        <end position="172"/>
    </location>
</feature>
<dbReference type="Pfam" id="PF00101">
    <property type="entry name" value="RuBisCO_small"/>
    <property type="match status" value="1"/>
</dbReference>
<dbReference type="GO" id="GO:0019253">
    <property type="term" value="P:reductive pentose-phosphate cycle"/>
    <property type="evidence" value="ECO:0007669"/>
    <property type="project" value="UniProtKB-UniRule"/>
</dbReference>
<name>A0A836BYM8_9CHLO</name>
<comment type="similarity">
    <text evidence="9 10">Belongs to the RuBisCO small chain family.</text>
</comment>
<proteinExistence type="inferred from homology"/>
<dbReference type="AlphaFoldDB" id="A0A836BYM8"/>
<evidence type="ECO:0000256" key="8">
    <source>
        <dbReference type="ARBA" id="ARBA00055447"/>
    </source>
</evidence>
<dbReference type="CDD" id="cd03527">
    <property type="entry name" value="RuBisCO_small"/>
    <property type="match status" value="1"/>
</dbReference>
<keyword evidence="2 9" id="KW-0602">Photosynthesis</keyword>
<evidence type="ECO:0000256" key="3">
    <source>
        <dbReference type="ARBA" id="ARBA00022567"/>
    </source>
</evidence>
<evidence type="ECO:0000256" key="5">
    <source>
        <dbReference type="ARBA" id="ARBA00023238"/>
    </source>
</evidence>
<sequence length="186" mass="20697">MAALVAKSSVVAAVARPTRSTVRPVAGLKPAVKAVSSAAPAVANQMMVWTPLNNKMFETFSYLPPLTDEQIAAQVDYIVANGWIPCLEFASADQAYVSNESTIRFGNAAAVLYYDNRYWTMWKLPMFGCRDPMQVLREIVACTRAFPDAYVRLVAFDNLKQVQIMGFLVQRPKSAKDWQPVNKRSV</sequence>
<keyword evidence="13" id="KW-1185">Reference proteome</keyword>
<dbReference type="SMART" id="SM00961">
    <property type="entry name" value="RuBisCO_small"/>
    <property type="match status" value="1"/>
</dbReference>
<evidence type="ECO:0000313" key="13">
    <source>
        <dbReference type="Proteomes" id="UP000612055"/>
    </source>
</evidence>
<dbReference type="FunFam" id="3.30.190.10:FF:000001">
    <property type="entry name" value="Ribulose bisphosphate carboxylase small chain, chloroplastic"/>
    <property type="match status" value="1"/>
</dbReference>
<keyword evidence="1 9" id="KW-0150">Chloroplast</keyword>
<comment type="function">
    <text evidence="8 9 10">RuBisCO catalyzes two reactions: the carboxylation of D-ribulose 1,5-bisphosphate, the primary event in carbon dioxide fixation, as well as the oxidative fragmentation of the pentose substrate. Both reactions occur simultaneously and in competition at the same active site. Although the small subunit is not catalytic it is essential for maximal activity.</text>
</comment>
<dbReference type="GO" id="GO:0009853">
    <property type="term" value="P:photorespiration"/>
    <property type="evidence" value="ECO:0007669"/>
    <property type="project" value="UniProtKB-UniRule"/>
</dbReference>
<dbReference type="PANTHER" id="PTHR31262">
    <property type="entry name" value="RIBULOSE BISPHOSPHATE CARBOXYLASE SMALL CHAIN 1, CHLOROPLASTIC"/>
    <property type="match status" value="1"/>
</dbReference>
<dbReference type="Proteomes" id="UP000612055">
    <property type="component" value="Unassembled WGS sequence"/>
</dbReference>
<comment type="subunit">
    <text evidence="7 9 10">Heterohexadecamer of 8 large and 8 small subunits.</text>
</comment>
<dbReference type="InterPro" id="IPR036385">
    <property type="entry name" value="RuBisCO_ssu_sf"/>
</dbReference>
<evidence type="ECO:0000259" key="11">
    <source>
        <dbReference type="SMART" id="SM00961"/>
    </source>
</evidence>
<evidence type="ECO:0000313" key="12">
    <source>
        <dbReference type="EMBL" id="KAG2493137.1"/>
    </source>
</evidence>
<organism evidence="12 13">
    <name type="scientific">Edaphochlamys debaryana</name>
    <dbReference type="NCBI Taxonomy" id="47281"/>
    <lineage>
        <taxon>Eukaryota</taxon>
        <taxon>Viridiplantae</taxon>
        <taxon>Chlorophyta</taxon>
        <taxon>core chlorophytes</taxon>
        <taxon>Chlorophyceae</taxon>
        <taxon>CS clade</taxon>
        <taxon>Chlamydomonadales</taxon>
        <taxon>Chlamydomonadales incertae sedis</taxon>
        <taxon>Edaphochlamys</taxon>
    </lineage>
</organism>
<dbReference type="EMBL" id="JAEHOE010000039">
    <property type="protein sequence ID" value="KAG2493137.1"/>
    <property type="molecule type" value="Genomic_DNA"/>
</dbReference>
<dbReference type="PANTHER" id="PTHR31262:SF0">
    <property type="entry name" value="RIBULOSE BISPHOSPHATE CARBOXYLASE SMALL SUBUNIT, CHLOROPLASTIC 1"/>
    <property type="match status" value="1"/>
</dbReference>
<evidence type="ECO:0000256" key="2">
    <source>
        <dbReference type="ARBA" id="ARBA00022531"/>
    </source>
</evidence>
<dbReference type="GO" id="GO:0016984">
    <property type="term" value="F:ribulose-bisphosphate carboxylase activity"/>
    <property type="evidence" value="ECO:0007669"/>
    <property type="project" value="UniProtKB-UniRule"/>
</dbReference>
<dbReference type="GO" id="GO:0009507">
    <property type="term" value="C:chloroplast"/>
    <property type="evidence" value="ECO:0007669"/>
    <property type="project" value="UniProtKB-SubCell"/>
</dbReference>